<dbReference type="OrthoDB" id="9933400at2"/>
<protein>
    <submittedName>
        <fullName evidence="1">Uncharacterized protein</fullName>
    </submittedName>
</protein>
<proteinExistence type="predicted"/>
<evidence type="ECO:0000313" key="1">
    <source>
        <dbReference type="EMBL" id="SEQ45885.1"/>
    </source>
</evidence>
<dbReference type="AlphaFoldDB" id="A0A1H9G6T9"/>
<name>A0A1H9G6T9_9SPIR</name>
<accession>A0A1H9G6T9</accession>
<dbReference type="Proteomes" id="UP000182360">
    <property type="component" value="Unassembled WGS sequence"/>
</dbReference>
<reference evidence="1 2" key="1">
    <citation type="submission" date="2016-10" db="EMBL/GenBank/DDBJ databases">
        <authorList>
            <person name="de Groot N.N."/>
        </authorList>
    </citation>
    <scope>NUCLEOTIDE SEQUENCE [LARGE SCALE GENOMIC DNA]</scope>
    <source>
        <strain evidence="1 2">B25</strain>
    </source>
</reference>
<dbReference type="RefSeq" id="WP_074643447.1">
    <property type="nucleotide sequence ID" value="NZ_FOFU01000004.1"/>
</dbReference>
<sequence>MTIEEVVESLKTEIKTQLNFPAFLLPQKAGNNTAHIDLLYQDMDPNGDGNEKLSFLAEYRTAGTHAKWLTQTVKLRRKLNEIENNFMPFEADGVKLRAYWIRNGNAQWVYPSEEESSMPAEYVIPYRIEIDMPTRLITED</sequence>
<dbReference type="EMBL" id="FOFU01000004">
    <property type="protein sequence ID" value="SEQ45885.1"/>
    <property type="molecule type" value="Genomic_DNA"/>
</dbReference>
<organism evidence="1 2">
    <name type="scientific">Treponema bryantii</name>
    <dbReference type="NCBI Taxonomy" id="163"/>
    <lineage>
        <taxon>Bacteria</taxon>
        <taxon>Pseudomonadati</taxon>
        <taxon>Spirochaetota</taxon>
        <taxon>Spirochaetia</taxon>
        <taxon>Spirochaetales</taxon>
        <taxon>Treponemataceae</taxon>
        <taxon>Treponema</taxon>
    </lineage>
</organism>
<gene>
    <name evidence="1" type="ORF">SAMN04487977_104303</name>
</gene>
<evidence type="ECO:0000313" key="2">
    <source>
        <dbReference type="Proteomes" id="UP000182360"/>
    </source>
</evidence>
<keyword evidence="2" id="KW-1185">Reference proteome</keyword>